<protein>
    <submittedName>
        <fullName evidence="1">Uncharacterized protein</fullName>
    </submittedName>
</protein>
<reference evidence="1" key="1">
    <citation type="journal article" date="2013" name="Appl. Environ. Microbiol.">
        <title>RubisCO Gene Clusters Found in a Metagenome Microarray from Acid Mine Drainage.</title>
        <authorList>
            <person name="Guo X."/>
            <person name="Yin H."/>
            <person name="Cong J."/>
            <person name="Dai Z."/>
            <person name="Liang Y."/>
            <person name="Liu X."/>
        </authorList>
    </citation>
    <scope>NUCLEOTIDE SEQUENCE</scope>
</reference>
<evidence type="ECO:0000313" key="1">
    <source>
        <dbReference type="EMBL" id="AGF34128.1"/>
    </source>
</evidence>
<sequence>MSVDEIMRRVKSDLLLGRLELGELGFTEASISDDISLLDERGLGLDSVDALDLVVGAELLFQVKFGEISRDRITQLCTTVRDFSEHVHRLRAVDAA</sequence>
<organism evidence="1">
    <name type="scientific">uncultured bacterium DX-7F-24</name>
    <dbReference type="NCBI Taxonomy" id="1292054"/>
    <lineage>
        <taxon>Bacteria</taxon>
        <taxon>environmental samples</taxon>
    </lineage>
</organism>
<proteinExistence type="predicted"/>
<dbReference type="AlphaFoldDB" id="M1L5A1"/>
<dbReference type="SUPFAM" id="SSF47336">
    <property type="entry name" value="ACP-like"/>
    <property type="match status" value="1"/>
</dbReference>
<dbReference type="Gene3D" id="1.10.1200.10">
    <property type="entry name" value="ACP-like"/>
    <property type="match status" value="1"/>
</dbReference>
<accession>M1L5A1</accession>
<name>M1L5A1_9BACT</name>
<dbReference type="InterPro" id="IPR036736">
    <property type="entry name" value="ACP-like_sf"/>
</dbReference>
<dbReference type="EMBL" id="JX308285">
    <property type="protein sequence ID" value="AGF34128.1"/>
    <property type="molecule type" value="Genomic_DNA"/>
</dbReference>